<feature type="region of interest" description="Disordered" evidence="1">
    <location>
        <begin position="1"/>
        <end position="24"/>
    </location>
</feature>
<dbReference type="PROSITE" id="PS50181">
    <property type="entry name" value="FBOX"/>
    <property type="match status" value="1"/>
</dbReference>
<feature type="compositionally biased region" description="Polar residues" evidence="1">
    <location>
        <begin position="450"/>
        <end position="459"/>
    </location>
</feature>
<gene>
    <name evidence="3" type="ORF">BDV98DRAFT_381335</name>
</gene>
<feature type="region of interest" description="Disordered" evidence="1">
    <location>
        <begin position="442"/>
        <end position="469"/>
    </location>
</feature>
<feature type="domain" description="F-box" evidence="2">
    <location>
        <begin position="35"/>
        <end position="84"/>
    </location>
</feature>
<dbReference type="OrthoDB" id="2322499at2759"/>
<keyword evidence="4" id="KW-1185">Reference proteome</keyword>
<evidence type="ECO:0000313" key="4">
    <source>
        <dbReference type="Proteomes" id="UP000305067"/>
    </source>
</evidence>
<dbReference type="SUPFAM" id="SSF81383">
    <property type="entry name" value="F-box domain"/>
    <property type="match status" value="1"/>
</dbReference>
<proteinExistence type="predicted"/>
<organism evidence="3 4">
    <name type="scientific">Pterulicium gracile</name>
    <dbReference type="NCBI Taxonomy" id="1884261"/>
    <lineage>
        <taxon>Eukaryota</taxon>
        <taxon>Fungi</taxon>
        <taxon>Dikarya</taxon>
        <taxon>Basidiomycota</taxon>
        <taxon>Agaricomycotina</taxon>
        <taxon>Agaricomycetes</taxon>
        <taxon>Agaricomycetidae</taxon>
        <taxon>Agaricales</taxon>
        <taxon>Pleurotineae</taxon>
        <taxon>Pterulaceae</taxon>
        <taxon>Pterulicium</taxon>
    </lineage>
</organism>
<dbReference type="InterPro" id="IPR001810">
    <property type="entry name" value="F-box_dom"/>
</dbReference>
<accession>A0A5C3QPM6</accession>
<dbReference type="EMBL" id="ML178820">
    <property type="protein sequence ID" value="TFL03328.1"/>
    <property type="molecule type" value="Genomic_DNA"/>
</dbReference>
<evidence type="ECO:0000313" key="3">
    <source>
        <dbReference type="EMBL" id="TFL03328.1"/>
    </source>
</evidence>
<dbReference type="Proteomes" id="UP000305067">
    <property type="component" value="Unassembled WGS sequence"/>
</dbReference>
<dbReference type="STRING" id="1884261.A0A5C3QPM6"/>
<evidence type="ECO:0000259" key="2">
    <source>
        <dbReference type="PROSITE" id="PS50181"/>
    </source>
</evidence>
<evidence type="ECO:0000256" key="1">
    <source>
        <dbReference type="SAM" id="MobiDB-lite"/>
    </source>
</evidence>
<dbReference type="Pfam" id="PF12937">
    <property type="entry name" value="F-box-like"/>
    <property type="match status" value="1"/>
</dbReference>
<dbReference type="CDD" id="cd09917">
    <property type="entry name" value="F-box_SF"/>
    <property type="match status" value="1"/>
</dbReference>
<protein>
    <recommendedName>
        <fullName evidence="2">F-box domain-containing protein</fullName>
    </recommendedName>
</protein>
<reference evidence="3 4" key="1">
    <citation type="journal article" date="2019" name="Nat. Ecol. Evol.">
        <title>Megaphylogeny resolves global patterns of mushroom evolution.</title>
        <authorList>
            <person name="Varga T."/>
            <person name="Krizsan K."/>
            <person name="Foldi C."/>
            <person name="Dima B."/>
            <person name="Sanchez-Garcia M."/>
            <person name="Sanchez-Ramirez S."/>
            <person name="Szollosi G.J."/>
            <person name="Szarkandi J.G."/>
            <person name="Papp V."/>
            <person name="Albert L."/>
            <person name="Andreopoulos W."/>
            <person name="Angelini C."/>
            <person name="Antonin V."/>
            <person name="Barry K.W."/>
            <person name="Bougher N.L."/>
            <person name="Buchanan P."/>
            <person name="Buyck B."/>
            <person name="Bense V."/>
            <person name="Catcheside P."/>
            <person name="Chovatia M."/>
            <person name="Cooper J."/>
            <person name="Damon W."/>
            <person name="Desjardin D."/>
            <person name="Finy P."/>
            <person name="Geml J."/>
            <person name="Haridas S."/>
            <person name="Hughes K."/>
            <person name="Justo A."/>
            <person name="Karasinski D."/>
            <person name="Kautmanova I."/>
            <person name="Kiss B."/>
            <person name="Kocsube S."/>
            <person name="Kotiranta H."/>
            <person name="LaButti K.M."/>
            <person name="Lechner B.E."/>
            <person name="Liimatainen K."/>
            <person name="Lipzen A."/>
            <person name="Lukacs Z."/>
            <person name="Mihaltcheva S."/>
            <person name="Morgado L.N."/>
            <person name="Niskanen T."/>
            <person name="Noordeloos M.E."/>
            <person name="Ohm R.A."/>
            <person name="Ortiz-Santana B."/>
            <person name="Ovrebo C."/>
            <person name="Racz N."/>
            <person name="Riley R."/>
            <person name="Savchenko A."/>
            <person name="Shiryaev A."/>
            <person name="Soop K."/>
            <person name="Spirin V."/>
            <person name="Szebenyi C."/>
            <person name="Tomsovsky M."/>
            <person name="Tulloss R.E."/>
            <person name="Uehling J."/>
            <person name="Grigoriev I.V."/>
            <person name="Vagvolgyi C."/>
            <person name="Papp T."/>
            <person name="Martin F.M."/>
            <person name="Miettinen O."/>
            <person name="Hibbett D.S."/>
            <person name="Nagy L.G."/>
        </authorList>
    </citation>
    <scope>NUCLEOTIDE SEQUENCE [LARGE SCALE GENOMIC DNA]</scope>
    <source>
        <strain evidence="3 4">CBS 309.79</strain>
    </source>
</reference>
<dbReference type="AlphaFoldDB" id="A0A5C3QPM6"/>
<name>A0A5C3QPM6_9AGAR</name>
<dbReference type="InterPro" id="IPR036047">
    <property type="entry name" value="F-box-like_dom_sf"/>
</dbReference>
<sequence length="689" mass="76745">MPPRNKKAKLGEHTGENGTSSSRKKVIESLRGTLSYMVTDVPLELLAKIFSYLLPVDLINLSRANKALRGILMSRSARPIWIASLNALTDLSVDASFPECPSSMKEPQFVHFIFDAACHFCQSKSKYLTTAWDYQFKVCNKCVPKEFEVTYRYTREPDSPSIRFTKGGQREKVEMFEWPEELAKFEAEKQQLPLKDRPAFTQKRVKLIHTWRKISTQYDEWELGCKRKSSLDRQDAITRLKRVMKGRLCHLGWSLEFSRNSSVRVANVLWIVVPDWDDISEPLADPVWKALQPKLVSALDELRVIRIKSEAVNRLGTAINALNTIHQTLVSVTCIVPPVGELFYTLPFQQAIFNLFQASGDLEPDLEAEKQMMVEEVNAVAAEHLPLLLDEWVVDKKRFIWGLLPKEGAVPDIVDLTVGEGSSAAPDAIDLTGMECSGTVEDDFLKSGSDHSQVPTDASHSPAKPSPDDAEIDRVLSLATSVFYVGIPREQRIGLGYGAVLSKSPFNFLQLLTDTIVHAPHPSVSSIEQHRDTTLRLSEAQDAAARVNMLKFCPKADVWSKNCVFFFAELVPVVESVLVHSGLDPATATHGDLGNVSGVLLRCQCQTCEATTKRRVFDGLCTPSRLIEHWTTLLSKYQSDYVSGSDENQKDVRELLAVGATDFAVPVEGEMLAHGLLAMRGGAATVMPN</sequence>